<dbReference type="InterPro" id="IPR011335">
    <property type="entry name" value="Restrct_endonuc-II-like"/>
</dbReference>
<dbReference type="Pfam" id="PF05685">
    <property type="entry name" value="Uma2"/>
    <property type="match status" value="1"/>
</dbReference>
<protein>
    <recommendedName>
        <fullName evidence="1">Putative restriction endonuclease domain-containing protein</fullName>
    </recommendedName>
</protein>
<dbReference type="SUPFAM" id="SSF52980">
    <property type="entry name" value="Restriction endonuclease-like"/>
    <property type="match status" value="1"/>
</dbReference>
<proteinExistence type="predicted"/>
<sequence>MKVLPEFEVVLNADYRPTIRVPDLVVCRRNAGGRSLVARDVLLAVEIVSPSSRRVDHVTKREEYAAAGIQDYWIVDLDREVRLTALTLTKDGYDEVAATGEFFSDKPFPMRLDLHSLTT</sequence>
<dbReference type="InterPro" id="IPR008538">
    <property type="entry name" value="Uma2"/>
</dbReference>
<dbReference type="PANTHER" id="PTHR35400:SF3">
    <property type="entry name" value="SLL1072 PROTEIN"/>
    <property type="match status" value="1"/>
</dbReference>
<dbReference type="CDD" id="cd06260">
    <property type="entry name" value="DUF820-like"/>
    <property type="match status" value="1"/>
</dbReference>
<dbReference type="eggNOG" id="COG4636">
    <property type="taxonomic scope" value="Bacteria"/>
</dbReference>
<gene>
    <name evidence="2" type="ORF">GOEFS_036_01080</name>
</gene>
<comment type="caution">
    <text evidence="2">The sequence shown here is derived from an EMBL/GenBank/DDBJ whole genome shotgun (WGS) entry which is preliminary data.</text>
</comment>
<dbReference type="EMBL" id="BAEH01000036">
    <property type="protein sequence ID" value="GAB17669.1"/>
    <property type="molecule type" value="Genomic_DNA"/>
</dbReference>
<feature type="domain" description="Putative restriction endonuclease" evidence="1">
    <location>
        <begin position="18"/>
        <end position="105"/>
    </location>
</feature>
<reference evidence="2 3" key="1">
    <citation type="submission" date="2011-12" db="EMBL/GenBank/DDBJ databases">
        <title>Whole genome shotgun sequence of Gordonia effusa NBRC 100432.</title>
        <authorList>
            <person name="Yoshida I."/>
            <person name="Takarada H."/>
            <person name="Hosoyama A."/>
            <person name="Tsuchikane K."/>
            <person name="Katsumata H."/>
            <person name="Yamazaki S."/>
            <person name="Fujita N."/>
        </authorList>
    </citation>
    <scope>NUCLEOTIDE SEQUENCE [LARGE SCALE GENOMIC DNA]</scope>
    <source>
        <strain evidence="2 3">NBRC 100432</strain>
    </source>
</reference>
<dbReference type="AlphaFoldDB" id="H0QXW8"/>
<accession>H0QXW8</accession>
<dbReference type="STRING" id="1077974.GOEFS_036_01080"/>
<keyword evidence="3" id="KW-1185">Reference proteome</keyword>
<name>H0QXW8_9ACTN</name>
<organism evidence="2 3">
    <name type="scientific">Gordonia effusa NBRC 100432</name>
    <dbReference type="NCBI Taxonomy" id="1077974"/>
    <lineage>
        <taxon>Bacteria</taxon>
        <taxon>Bacillati</taxon>
        <taxon>Actinomycetota</taxon>
        <taxon>Actinomycetes</taxon>
        <taxon>Mycobacteriales</taxon>
        <taxon>Gordoniaceae</taxon>
        <taxon>Gordonia</taxon>
    </lineage>
</organism>
<evidence type="ECO:0000313" key="3">
    <source>
        <dbReference type="Proteomes" id="UP000035034"/>
    </source>
</evidence>
<dbReference type="PANTHER" id="PTHR35400">
    <property type="entry name" value="SLR1083 PROTEIN"/>
    <property type="match status" value="1"/>
</dbReference>
<dbReference type="Proteomes" id="UP000035034">
    <property type="component" value="Unassembled WGS sequence"/>
</dbReference>
<dbReference type="Gene3D" id="3.90.1570.10">
    <property type="entry name" value="tt1808, chain A"/>
    <property type="match status" value="1"/>
</dbReference>
<evidence type="ECO:0000259" key="1">
    <source>
        <dbReference type="Pfam" id="PF05685"/>
    </source>
</evidence>
<evidence type="ECO:0000313" key="2">
    <source>
        <dbReference type="EMBL" id="GAB17669.1"/>
    </source>
</evidence>
<dbReference type="InterPro" id="IPR012296">
    <property type="entry name" value="Nuclease_put_TT1808"/>
</dbReference>